<comment type="caution">
    <text evidence="1">The sequence shown here is derived from an EMBL/GenBank/DDBJ whole genome shotgun (WGS) entry which is preliminary data.</text>
</comment>
<organism evidence="1 2">
    <name type="scientific">Ensete ventricosum</name>
    <name type="common">Abyssinian banana</name>
    <name type="synonym">Musa ensete</name>
    <dbReference type="NCBI Taxonomy" id="4639"/>
    <lineage>
        <taxon>Eukaryota</taxon>
        <taxon>Viridiplantae</taxon>
        <taxon>Streptophyta</taxon>
        <taxon>Embryophyta</taxon>
        <taxon>Tracheophyta</taxon>
        <taxon>Spermatophyta</taxon>
        <taxon>Magnoliopsida</taxon>
        <taxon>Liliopsida</taxon>
        <taxon>Zingiberales</taxon>
        <taxon>Musaceae</taxon>
        <taxon>Ensete</taxon>
    </lineage>
</organism>
<evidence type="ECO:0000313" key="1">
    <source>
        <dbReference type="EMBL" id="RRT36836.1"/>
    </source>
</evidence>
<dbReference type="Proteomes" id="UP000287651">
    <property type="component" value="Unassembled WGS sequence"/>
</dbReference>
<dbReference type="EMBL" id="AMZH03023065">
    <property type="protein sequence ID" value="RRT36836.1"/>
    <property type="molecule type" value="Genomic_DNA"/>
</dbReference>
<name>A0A426XBF8_ENSVE</name>
<accession>A0A426XBF8</accession>
<proteinExistence type="predicted"/>
<protein>
    <submittedName>
        <fullName evidence="1">Uncharacterized protein</fullName>
    </submittedName>
</protein>
<evidence type="ECO:0000313" key="2">
    <source>
        <dbReference type="Proteomes" id="UP000287651"/>
    </source>
</evidence>
<gene>
    <name evidence="1" type="ORF">B296_00050400</name>
</gene>
<sequence length="98" mass="10611">MKSARITYNLLEEFLVAQEPTSVSGKCINVHVLPCECRGDKLRPGDEKDTALQQCLCTAMASCPAQSSGHPRVTMIGSRVFGPQEMLAVDRVLPSCTS</sequence>
<reference evidence="1 2" key="1">
    <citation type="journal article" date="2014" name="Agronomy (Basel)">
        <title>A Draft Genome Sequence for Ensete ventricosum, the Drought-Tolerant Tree Against Hunger.</title>
        <authorList>
            <person name="Harrison J."/>
            <person name="Moore K.A."/>
            <person name="Paszkiewicz K."/>
            <person name="Jones T."/>
            <person name="Grant M."/>
            <person name="Ambacheew D."/>
            <person name="Muzemil S."/>
            <person name="Studholme D.J."/>
        </authorList>
    </citation>
    <scope>NUCLEOTIDE SEQUENCE [LARGE SCALE GENOMIC DNA]</scope>
</reference>
<dbReference type="AlphaFoldDB" id="A0A426XBF8"/>